<dbReference type="Proteomes" id="UP001301326">
    <property type="component" value="Chromosome"/>
</dbReference>
<evidence type="ECO:0000256" key="1">
    <source>
        <dbReference type="SAM" id="MobiDB-lite"/>
    </source>
</evidence>
<accession>A0AA95HFK9</accession>
<gene>
    <name evidence="3" type="ORF">QJT81_20390</name>
</gene>
<dbReference type="AlphaFoldDB" id="A0AA95HFK9"/>
<name>A0AA95HFK9_9GAMM</name>
<feature type="compositionally biased region" description="Polar residues" evidence="1">
    <location>
        <begin position="247"/>
        <end position="264"/>
    </location>
</feature>
<dbReference type="InterPro" id="IPR038721">
    <property type="entry name" value="IS701-like_DDE_dom"/>
</dbReference>
<evidence type="ECO:0000313" key="3">
    <source>
        <dbReference type="EMBL" id="WGZ94119.1"/>
    </source>
</evidence>
<proteinExistence type="predicted"/>
<feature type="region of interest" description="Disordered" evidence="1">
    <location>
        <begin position="247"/>
        <end position="268"/>
    </location>
</feature>
<reference evidence="3" key="1">
    <citation type="journal article" date="2023" name="Int. J. Mol. Sci.">
        <title>Metagenomics Revealed a New Genus 'Candidatus Thiocaldithrix dubininis' gen. nov., sp. nov. and a New Species 'Candidatus Thiothrix putei' sp. nov. in the Family Thiotrichaceae, Some Members of Which Have Traits of Both Na+- and H+-Motive Energetics.</title>
        <authorList>
            <person name="Ravin N.V."/>
            <person name="Muntyan M.S."/>
            <person name="Smolyakov D.D."/>
            <person name="Rudenko T.S."/>
            <person name="Beletsky A.V."/>
            <person name="Mardanov A.V."/>
            <person name="Grabovich M.Y."/>
        </authorList>
    </citation>
    <scope>NUCLEOTIDE SEQUENCE</scope>
    <source>
        <strain evidence="3">GKL-02</strain>
    </source>
</reference>
<organism evidence="3">
    <name type="scientific">Candidatus Thiothrix putei</name>
    <dbReference type="NCBI Taxonomy" id="3080811"/>
    <lineage>
        <taxon>Bacteria</taxon>
        <taxon>Pseudomonadati</taxon>
        <taxon>Pseudomonadota</taxon>
        <taxon>Gammaproteobacteria</taxon>
        <taxon>Thiotrichales</taxon>
        <taxon>Thiotrichaceae</taxon>
        <taxon>Thiothrix</taxon>
    </lineage>
</organism>
<protein>
    <submittedName>
        <fullName evidence="3">Transposase</fullName>
    </submittedName>
</protein>
<reference evidence="3" key="2">
    <citation type="submission" date="2023-04" db="EMBL/GenBank/DDBJ databases">
        <authorList>
            <person name="Beletskiy A.V."/>
            <person name="Mardanov A.V."/>
            <person name="Ravin N.V."/>
        </authorList>
    </citation>
    <scope>NUCLEOTIDE SEQUENCE</scope>
    <source>
        <strain evidence="3">GKL-02</strain>
    </source>
</reference>
<dbReference type="EMBL" id="CP124756">
    <property type="protein sequence ID" value="WGZ94119.1"/>
    <property type="molecule type" value="Genomic_DNA"/>
</dbReference>
<dbReference type="Pfam" id="PF13546">
    <property type="entry name" value="DDE_5"/>
    <property type="match status" value="1"/>
</dbReference>
<sequence>MNGATIGCSIFFRAGSYHPERLRASWQRWVLSQVAGRLVVLGDHTHVVKDGGRMPGVVSLRETSETQSKPDYFRGQCWGAVGLLVGSLSACFCLPLSLQIHQGFRHLGEEDANDPTLKLGTRVVQMALSFAQVNDRPVWLVLDAFFATASVFRLARSVWSVALQQPLVQVITRAKKNYVAYFPAPPKPPGRRGRQRQYGMKLVLWEAFDHADFFREVTLCISCPQFECRVVSILFPQMPKPLMDLQTQRQAETGGQAPHQQPHGSPTLPPEIVRFALGFRGFPQGNDPRHPPTILNHMGMVAQHH</sequence>
<dbReference type="KEGG" id="tput:QJT81_20390"/>
<feature type="domain" description="Transposase IS701-like DDE" evidence="2">
    <location>
        <begin position="11"/>
        <end position="203"/>
    </location>
</feature>
<evidence type="ECO:0000259" key="2">
    <source>
        <dbReference type="Pfam" id="PF13546"/>
    </source>
</evidence>